<reference evidence="1" key="1">
    <citation type="journal article" date="2021" name="Proc. Natl. Acad. Sci. U.S.A.">
        <title>A Catalog of Tens of Thousands of Viruses from Human Metagenomes Reveals Hidden Associations with Chronic Diseases.</title>
        <authorList>
            <person name="Tisza M.J."/>
            <person name="Buck C.B."/>
        </authorList>
    </citation>
    <scope>NUCLEOTIDE SEQUENCE</scope>
    <source>
        <strain evidence="1">Ctt0c4</strain>
    </source>
</reference>
<dbReference type="EMBL" id="BK016188">
    <property type="protein sequence ID" value="DAG01183.1"/>
    <property type="molecule type" value="Genomic_DNA"/>
</dbReference>
<evidence type="ECO:0000313" key="1">
    <source>
        <dbReference type="EMBL" id="DAG01183.1"/>
    </source>
</evidence>
<protein>
    <submittedName>
        <fullName evidence="1">Uncharacterized protein</fullName>
    </submittedName>
</protein>
<name>A0A8S5V3I8_9CAUD</name>
<sequence>MIFSDIVNFMNEEAEKIGLPIYFGSDDNLNEQVNAINGMFLTFDVPGGGMNKLPPAVRKYDVVLQCLDASHYMTDNVQELLTLERTDLYINRLMSTFVCHFEVDGLRFSKIQGLYDSEKSGWRVTFSVTNDLLNYG</sequence>
<organism evidence="1">
    <name type="scientific">Siphoviridae sp. ctt0c4</name>
    <dbReference type="NCBI Taxonomy" id="2825702"/>
    <lineage>
        <taxon>Viruses</taxon>
        <taxon>Duplodnaviria</taxon>
        <taxon>Heunggongvirae</taxon>
        <taxon>Uroviricota</taxon>
        <taxon>Caudoviricetes</taxon>
    </lineage>
</organism>
<proteinExistence type="predicted"/>
<accession>A0A8S5V3I8</accession>